<protein>
    <submittedName>
        <fullName evidence="2">Putative carbohydrate sulfotransferase 1-like</fullName>
    </submittedName>
</protein>
<dbReference type="AlphaFoldDB" id="A0A423SZB6"/>
<dbReference type="Proteomes" id="UP000283509">
    <property type="component" value="Unassembled WGS sequence"/>
</dbReference>
<dbReference type="PANTHER" id="PTHR10704:SF44">
    <property type="entry name" value="LD35051P-RELATED"/>
    <property type="match status" value="1"/>
</dbReference>
<dbReference type="OrthoDB" id="6138663at2759"/>
<gene>
    <name evidence="2" type="ORF">C7M84_012172</name>
</gene>
<feature type="region of interest" description="Disordered" evidence="1">
    <location>
        <begin position="130"/>
        <end position="166"/>
    </location>
</feature>
<feature type="compositionally biased region" description="Basic residues" evidence="1">
    <location>
        <begin position="18"/>
        <end position="27"/>
    </location>
</feature>
<evidence type="ECO:0000313" key="3">
    <source>
        <dbReference type="Proteomes" id="UP000283509"/>
    </source>
</evidence>
<dbReference type="InterPro" id="IPR027417">
    <property type="entry name" value="P-loop_NTPase"/>
</dbReference>
<dbReference type="GO" id="GO:0001517">
    <property type="term" value="F:N-acetylglucosamine 6-O-sulfotransferase activity"/>
    <property type="evidence" value="ECO:0007669"/>
    <property type="project" value="TreeGrafter"/>
</dbReference>
<keyword evidence="3" id="KW-1185">Reference proteome</keyword>
<dbReference type="EMBL" id="QCYY01002545">
    <property type="protein sequence ID" value="ROT69610.1"/>
    <property type="molecule type" value="Genomic_DNA"/>
</dbReference>
<proteinExistence type="predicted"/>
<reference evidence="2 3" key="2">
    <citation type="submission" date="2019-01" db="EMBL/GenBank/DDBJ databases">
        <title>The decoding of complex shrimp genome reveals the adaptation for benthos swimmer, frequently molting mechanism and breeding impact on genome.</title>
        <authorList>
            <person name="Sun Y."/>
            <person name="Gao Y."/>
            <person name="Yu Y."/>
        </authorList>
    </citation>
    <scope>NUCLEOTIDE SEQUENCE [LARGE SCALE GENOMIC DNA]</scope>
    <source>
        <tissue evidence="2">Muscle</tissue>
    </source>
</reference>
<dbReference type="Gene3D" id="3.40.50.300">
    <property type="entry name" value="P-loop containing nucleotide triphosphate hydrolases"/>
    <property type="match status" value="1"/>
</dbReference>
<dbReference type="GO" id="GO:0006044">
    <property type="term" value="P:N-acetylglucosamine metabolic process"/>
    <property type="evidence" value="ECO:0007669"/>
    <property type="project" value="TreeGrafter"/>
</dbReference>
<organism evidence="2 3">
    <name type="scientific">Penaeus vannamei</name>
    <name type="common">Whiteleg shrimp</name>
    <name type="synonym">Litopenaeus vannamei</name>
    <dbReference type="NCBI Taxonomy" id="6689"/>
    <lineage>
        <taxon>Eukaryota</taxon>
        <taxon>Metazoa</taxon>
        <taxon>Ecdysozoa</taxon>
        <taxon>Arthropoda</taxon>
        <taxon>Crustacea</taxon>
        <taxon>Multicrustacea</taxon>
        <taxon>Malacostraca</taxon>
        <taxon>Eumalacostraca</taxon>
        <taxon>Eucarida</taxon>
        <taxon>Decapoda</taxon>
        <taxon>Dendrobranchiata</taxon>
        <taxon>Penaeoidea</taxon>
        <taxon>Penaeidae</taxon>
        <taxon>Penaeus</taxon>
    </lineage>
</organism>
<feature type="region of interest" description="Disordered" evidence="1">
    <location>
        <begin position="1"/>
        <end position="27"/>
    </location>
</feature>
<comment type="caution">
    <text evidence="2">The sequence shown here is derived from an EMBL/GenBank/DDBJ whole genome shotgun (WGS) entry which is preliminary data.</text>
</comment>
<sequence length="308" mass="34271">MRLKKLQKLKAPPPPLQRARRGRRRRPRKILVLEHRRPLRLLLPRGTHRAAPGLTLLLRADDVQLQGHDRRRESQGYLEPPQENLQLPVRPRLAGLCAEPESGAQEGGEALRTFARGICALLPQESVPQPDQHCRQGHTDAGFVAGRPPAGGGAGAEGRTPGEGPQSHLQVLQNDLQMIDTVKKLFPGRVTSVKYEDLCLDTKGVATTLWRFLSGAPEADLPPTWAHYLAEHTDGANRRGNAYSTWRDTRKEAEAWRQEIGESLLLAVEDHCGGAIDLLGHNKFHSLATARNLSNPLRWTRKPLYSLV</sequence>
<dbReference type="SUPFAM" id="SSF52540">
    <property type="entry name" value="P-loop containing nucleoside triphosphate hydrolases"/>
    <property type="match status" value="1"/>
</dbReference>
<name>A0A423SZB6_PENVA</name>
<accession>A0A423SZB6</accession>
<reference evidence="2 3" key="1">
    <citation type="submission" date="2018-04" db="EMBL/GenBank/DDBJ databases">
        <authorList>
            <person name="Zhang X."/>
            <person name="Yuan J."/>
            <person name="Li F."/>
            <person name="Xiang J."/>
        </authorList>
    </citation>
    <scope>NUCLEOTIDE SEQUENCE [LARGE SCALE GENOMIC DNA]</scope>
    <source>
        <tissue evidence="2">Muscle</tissue>
    </source>
</reference>
<evidence type="ECO:0000256" key="1">
    <source>
        <dbReference type="SAM" id="MobiDB-lite"/>
    </source>
</evidence>
<dbReference type="GO" id="GO:0006790">
    <property type="term" value="P:sulfur compound metabolic process"/>
    <property type="evidence" value="ECO:0007669"/>
    <property type="project" value="TreeGrafter"/>
</dbReference>
<dbReference type="InterPro" id="IPR051135">
    <property type="entry name" value="Gal/GlcNAc/GalNAc_ST"/>
</dbReference>
<evidence type="ECO:0000313" key="2">
    <source>
        <dbReference type="EMBL" id="ROT69610.1"/>
    </source>
</evidence>
<keyword evidence="2" id="KW-0808">Transferase</keyword>
<dbReference type="PANTHER" id="PTHR10704">
    <property type="entry name" value="CARBOHYDRATE SULFOTRANSFERASE"/>
    <property type="match status" value="1"/>
</dbReference>